<dbReference type="AlphaFoldDB" id="A0A0K2W4B3"/>
<evidence type="ECO:0000256" key="9">
    <source>
        <dbReference type="PIRSR" id="PIRSR000296-2"/>
    </source>
</evidence>
<accession>A0A0K2W4B3</accession>
<dbReference type="InterPro" id="IPR024168">
    <property type="entry name" value="Catalase_SrpA-type_pred"/>
</dbReference>
<name>A0A0K2W4B3_MESPL</name>
<dbReference type="EMBL" id="CCND01000024">
    <property type="protein sequence ID" value="CDX60800.1"/>
    <property type="molecule type" value="Genomic_DNA"/>
</dbReference>
<dbReference type="Pfam" id="PF00199">
    <property type="entry name" value="Catalase"/>
    <property type="match status" value="1"/>
</dbReference>
<protein>
    <recommendedName>
        <fullName evidence="7">Catalase-related peroxidase</fullName>
        <ecNumber evidence="7">1.11.1.-</ecNumber>
    </recommendedName>
</protein>
<evidence type="ECO:0000259" key="11">
    <source>
        <dbReference type="SMART" id="SM01060"/>
    </source>
</evidence>
<dbReference type="GO" id="GO:0042744">
    <property type="term" value="P:hydrogen peroxide catabolic process"/>
    <property type="evidence" value="ECO:0007669"/>
    <property type="project" value="TreeGrafter"/>
</dbReference>
<sequence length="322" mass="35286">MPQNSQYRKAEDIVAKIKRILGDFPGYRALHADGRLYKGTFRANEAARRYTRAVHLQGAEMPVTVRFSKGGGDPYAHFGSTVGMATRFYLDDGRVTNLIMLSQKLFIANSIDQFVGLLDAGLPAEPGGPPNLVGLKTFLAANPNSARVFQMRAESPAPVSFAHTEFNSVHCFRWVSAEHVETLARCHWVPVAGIKGQPPANLKEENIDVLYAELEERLAREPVHFDLVLELAEPGDPVDDATALWPEGRNRVVIGRMTLTAPASEKDTGDPVMNHDPTVLTDGIEPTDDPILQIRRGVYEVSAASRSGGWRGGCPFGGGERR</sequence>
<dbReference type="Gene3D" id="1.20.1280.120">
    <property type="match status" value="1"/>
</dbReference>
<evidence type="ECO:0000256" key="2">
    <source>
        <dbReference type="ARBA" id="ARBA00022559"/>
    </source>
</evidence>
<comment type="similarity">
    <text evidence="1 7">Belongs to the catalase family.</text>
</comment>
<dbReference type="Gene3D" id="2.40.180.10">
    <property type="entry name" value="Catalase core domain"/>
    <property type="match status" value="1"/>
</dbReference>
<feature type="active site" evidence="8">
    <location>
        <position position="31"/>
    </location>
</feature>
<reference evidence="13" key="1">
    <citation type="submission" date="2014-08" db="EMBL/GenBank/DDBJ databases">
        <authorList>
            <person name="Edwards T."/>
        </authorList>
    </citation>
    <scope>NUCLEOTIDE SEQUENCE [LARGE SCALE GENOMIC DNA]</scope>
</reference>
<organism evidence="12 13">
    <name type="scientific">Mesorhizobium plurifarium</name>
    <dbReference type="NCBI Taxonomy" id="69974"/>
    <lineage>
        <taxon>Bacteria</taxon>
        <taxon>Pseudomonadati</taxon>
        <taxon>Pseudomonadota</taxon>
        <taxon>Alphaproteobacteria</taxon>
        <taxon>Hyphomicrobiales</taxon>
        <taxon>Phyllobacteriaceae</taxon>
        <taxon>Mesorhizobium</taxon>
    </lineage>
</organism>
<evidence type="ECO:0000256" key="4">
    <source>
        <dbReference type="ARBA" id="ARBA00022723"/>
    </source>
</evidence>
<dbReference type="EC" id="1.11.1.-" evidence="7"/>
<dbReference type="PANTHER" id="PTHR11465">
    <property type="entry name" value="CATALASE"/>
    <property type="match status" value="1"/>
</dbReference>
<keyword evidence="6 7" id="KW-0408">Iron</keyword>
<dbReference type="PIRSF" id="PIRSF000296">
    <property type="entry name" value="SrpA"/>
    <property type="match status" value="1"/>
</dbReference>
<dbReference type="SUPFAM" id="SSF56634">
    <property type="entry name" value="Heme-dependent catalase-like"/>
    <property type="match status" value="1"/>
</dbReference>
<dbReference type="PROSITE" id="PS51402">
    <property type="entry name" value="CATALASE_3"/>
    <property type="match status" value="1"/>
</dbReference>
<evidence type="ECO:0000256" key="6">
    <source>
        <dbReference type="ARBA" id="ARBA00023004"/>
    </source>
</evidence>
<keyword evidence="5 7" id="KW-0560">Oxidoreductase</keyword>
<dbReference type="GO" id="GO:0046872">
    <property type="term" value="F:metal ion binding"/>
    <property type="evidence" value="ECO:0007669"/>
    <property type="project" value="UniProtKB-KW"/>
</dbReference>
<evidence type="ECO:0000313" key="12">
    <source>
        <dbReference type="EMBL" id="CDX60800.1"/>
    </source>
</evidence>
<dbReference type="PANTHER" id="PTHR11465:SF9">
    <property type="entry name" value="CATALASE"/>
    <property type="match status" value="1"/>
</dbReference>
<evidence type="ECO:0000256" key="8">
    <source>
        <dbReference type="PIRSR" id="PIRSR000296-1"/>
    </source>
</evidence>
<evidence type="ECO:0000313" key="13">
    <source>
        <dbReference type="Proteomes" id="UP000182888"/>
    </source>
</evidence>
<feature type="binding site" description="axial binding residue" evidence="9">
    <location>
        <position position="299"/>
    </location>
    <ligand>
        <name>heme</name>
        <dbReference type="ChEBI" id="CHEBI:30413"/>
    </ligand>
    <ligandPart>
        <name>Fe</name>
        <dbReference type="ChEBI" id="CHEBI:18248"/>
    </ligandPart>
</feature>
<evidence type="ECO:0000256" key="1">
    <source>
        <dbReference type="ARBA" id="ARBA00005329"/>
    </source>
</evidence>
<gene>
    <name evidence="12" type="ORF">MPL1032_300028</name>
</gene>
<feature type="region of interest" description="Disordered" evidence="10">
    <location>
        <begin position="262"/>
        <end position="287"/>
    </location>
</feature>
<dbReference type="GO" id="GO:0042542">
    <property type="term" value="P:response to hydrogen peroxide"/>
    <property type="evidence" value="ECO:0007669"/>
    <property type="project" value="TreeGrafter"/>
</dbReference>
<dbReference type="InterPro" id="IPR020835">
    <property type="entry name" value="Catalase_sf"/>
</dbReference>
<feature type="domain" description="Catalase core" evidence="11">
    <location>
        <begin position="1"/>
        <end position="320"/>
    </location>
</feature>
<evidence type="ECO:0000256" key="10">
    <source>
        <dbReference type="SAM" id="MobiDB-lite"/>
    </source>
</evidence>
<dbReference type="GO" id="GO:0004096">
    <property type="term" value="F:catalase activity"/>
    <property type="evidence" value="ECO:0007669"/>
    <property type="project" value="InterPro"/>
</dbReference>
<keyword evidence="2 7" id="KW-0575">Peroxidase</keyword>
<keyword evidence="3 7" id="KW-0349">Heme</keyword>
<dbReference type="Proteomes" id="UP000182888">
    <property type="component" value="Unassembled WGS sequence"/>
</dbReference>
<comment type="cofactor">
    <cofactor evidence="7">
        <name>heme</name>
        <dbReference type="ChEBI" id="CHEBI:30413"/>
    </cofactor>
</comment>
<dbReference type="GO" id="GO:0020037">
    <property type="term" value="F:heme binding"/>
    <property type="evidence" value="ECO:0007669"/>
    <property type="project" value="InterPro"/>
</dbReference>
<keyword evidence="4 7" id="KW-0479">Metal-binding</keyword>
<comment type="function">
    <text evidence="7">Has an organic peroxide-dependent peroxidase activity.</text>
</comment>
<dbReference type="InterPro" id="IPR011614">
    <property type="entry name" value="Catalase_core"/>
</dbReference>
<evidence type="ECO:0000256" key="7">
    <source>
        <dbReference type="PIRNR" id="PIRNR000296"/>
    </source>
</evidence>
<evidence type="ECO:0000256" key="5">
    <source>
        <dbReference type="ARBA" id="ARBA00023002"/>
    </source>
</evidence>
<dbReference type="GO" id="GO:0005737">
    <property type="term" value="C:cytoplasm"/>
    <property type="evidence" value="ECO:0007669"/>
    <property type="project" value="TreeGrafter"/>
</dbReference>
<dbReference type="InterPro" id="IPR018028">
    <property type="entry name" value="Catalase"/>
</dbReference>
<evidence type="ECO:0000256" key="3">
    <source>
        <dbReference type="ARBA" id="ARBA00022617"/>
    </source>
</evidence>
<proteinExistence type="inferred from homology"/>
<dbReference type="SMART" id="SM01060">
    <property type="entry name" value="Catalase"/>
    <property type="match status" value="1"/>
</dbReference>